<name>A0A7J6QC02_PEROL</name>
<dbReference type="InterPro" id="IPR007915">
    <property type="entry name" value="TMEM258/Ost5"/>
</dbReference>
<evidence type="ECO:0000256" key="1">
    <source>
        <dbReference type="ARBA" id="ARBA00004141"/>
    </source>
</evidence>
<accession>A0A7J6QC02</accession>
<feature type="region of interest" description="Disordered" evidence="6">
    <location>
        <begin position="203"/>
        <end position="257"/>
    </location>
</feature>
<dbReference type="PANTHER" id="PTHR13636">
    <property type="entry name" value="TRANSMEMBRANE PROTEIN 258"/>
    <property type="match status" value="1"/>
</dbReference>
<keyword evidence="4 7" id="KW-1133">Transmembrane helix</keyword>
<evidence type="ECO:0000256" key="4">
    <source>
        <dbReference type="ARBA" id="ARBA00022989"/>
    </source>
</evidence>
<sequence length="257" mass="28705">MYHSQPEMMKKLLIAVHRPFSTYAGIKAVKSRFKLLSDLQMEIIPVQHLVKEAMPTDTVPYSPPVNPEEFVRLAVGLLTVGLAFTCWLMMYNVTRTKFERSLTKELIVAALASVTLGTGAFFAMLAADLYVRGYQGDPEGLSLSRNLRRLWLDGIRSSEHAPDDSSEVSMMLMDTVNTLEEYLSPRVVTDAPPVASIVLLDRQLRTQQQQPRTTATVTPGKTTPPEPVRLRTARPPREVKRSPPKVDPVPDGHRLNG</sequence>
<dbReference type="Pfam" id="PF05251">
    <property type="entry name" value="Ost5"/>
    <property type="match status" value="1"/>
</dbReference>
<evidence type="ECO:0000313" key="8">
    <source>
        <dbReference type="EMBL" id="KAF4705166.1"/>
    </source>
</evidence>
<evidence type="ECO:0000256" key="6">
    <source>
        <dbReference type="SAM" id="MobiDB-lite"/>
    </source>
</evidence>
<reference evidence="8 9" key="1">
    <citation type="submission" date="2020-04" db="EMBL/GenBank/DDBJ databases">
        <title>Perkinsus olseni comparative genomics.</title>
        <authorList>
            <person name="Bogema D.R."/>
        </authorList>
    </citation>
    <scope>NUCLEOTIDE SEQUENCE [LARGE SCALE GENOMIC DNA]</scope>
    <source>
        <strain evidence="8 9">ATCC PRA-207</strain>
    </source>
</reference>
<evidence type="ECO:0000256" key="5">
    <source>
        <dbReference type="ARBA" id="ARBA00023136"/>
    </source>
</evidence>
<dbReference type="EMBL" id="JABANO010034433">
    <property type="protein sequence ID" value="KAF4705166.1"/>
    <property type="molecule type" value="Genomic_DNA"/>
</dbReference>
<feature type="transmembrane region" description="Helical" evidence="7">
    <location>
        <begin position="70"/>
        <end position="94"/>
    </location>
</feature>
<feature type="compositionally biased region" description="Basic and acidic residues" evidence="6">
    <location>
        <begin position="248"/>
        <end position="257"/>
    </location>
</feature>
<evidence type="ECO:0000256" key="3">
    <source>
        <dbReference type="ARBA" id="ARBA00022692"/>
    </source>
</evidence>
<dbReference type="GO" id="GO:0008250">
    <property type="term" value="C:oligosaccharyltransferase complex"/>
    <property type="evidence" value="ECO:0007669"/>
    <property type="project" value="InterPro"/>
</dbReference>
<evidence type="ECO:0000256" key="7">
    <source>
        <dbReference type="SAM" id="Phobius"/>
    </source>
</evidence>
<feature type="compositionally biased region" description="Low complexity" evidence="6">
    <location>
        <begin position="203"/>
        <end position="221"/>
    </location>
</feature>
<comment type="caution">
    <text evidence="8">The sequence shown here is derived from an EMBL/GenBank/DDBJ whole genome shotgun (WGS) entry which is preliminary data.</text>
</comment>
<feature type="non-terminal residue" evidence="8">
    <location>
        <position position="257"/>
    </location>
</feature>
<evidence type="ECO:0000313" key="9">
    <source>
        <dbReference type="Proteomes" id="UP000553632"/>
    </source>
</evidence>
<keyword evidence="9" id="KW-1185">Reference proteome</keyword>
<comment type="similarity">
    <text evidence="2">Belongs to the OST5 family.</text>
</comment>
<organism evidence="8 9">
    <name type="scientific">Perkinsus olseni</name>
    <name type="common">Perkinsus atlanticus</name>
    <dbReference type="NCBI Taxonomy" id="32597"/>
    <lineage>
        <taxon>Eukaryota</taxon>
        <taxon>Sar</taxon>
        <taxon>Alveolata</taxon>
        <taxon>Perkinsozoa</taxon>
        <taxon>Perkinsea</taxon>
        <taxon>Perkinsida</taxon>
        <taxon>Perkinsidae</taxon>
        <taxon>Perkinsus</taxon>
    </lineage>
</organism>
<feature type="transmembrane region" description="Helical" evidence="7">
    <location>
        <begin position="106"/>
        <end position="127"/>
    </location>
</feature>
<dbReference type="Proteomes" id="UP000553632">
    <property type="component" value="Unassembled WGS sequence"/>
</dbReference>
<keyword evidence="5 7" id="KW-0472">Membrane</keyword>
<evidence type="ECO:0000256" key="2">
    <source>
        <dbReference type="ARBA" id="ARBA00009825"/>
    </source>
</evidence>
<keyword evidence="3 7" id="KW-0812">Transmembrane</keyword>
<comment type="subcellular location">
    <subcellularLocation>
        <location evidence="1">Membrane</location>
        <topology evidence="1">Multi-pass membrane protein</topology>
    </subcellularLocation>
</comment>
<dbReference type="AlphaFoldDB" id="A0A7J6QC02"/>
<protein>
    <submittedName>
        <fullName evidence="8">Uncharacterized protein</fullName>
    </submittedName>
</protein>
<gene>
    <name evidence="8" type="ORF">FOZ63_000309</name>
</gene>
<proteinExistence type="inferred from homology"/>